<dbReference type="AlphaFoldDB" id="A0A2Z6E3J6"/>
<gene>
    <name evidence="3" type="ORF">ALSL_0447</name>
</gene>
<keyword evidence="1" id="KW-0812">Transmembrane</keyword>
<evidence type="ECO:0000313" key="4">
    <source>
        <dbReference type="Proteomes" id="UP000270530"/>
    </source>
</evidence>
<dbReference type="Gene3D" id="2.60.200.20">
    <property type="match status" value="1"/>
</dbReference>
<dbReference type="SUPFAM" id="SSF49879">
    <property type="entry name" value="SMAD/FHA domain"/>
    <property type="match status" value="1"/>
</dbReference>
<name>A0A2Z6E3J6_9GAMM</name>
<accession>A0A2Z6E3J6</accession>
<dbReference type="InterPro" id="IPR032030">
    <property type="entry name" value="YscD_cytoplasmic_dom"/>
</dbReference>
<reference evidence="4" key="1">
    <citation type="submission" date="2018-04" db="EMBL/GenBank/DDBJ databases">
        <authorList>
            <person name="Watanabe M."/>
            <person name="Kojima H."/>
        </authorList>
    </citation>
    <scope>NUCLEOTIDE SEQUENCE [LARGE SCALE GENOMIC DNA]</scope>
    <source>
        <strain evidence="4">Dysh456</strain>
    </source>
</reference>
<keyword evidence="1" id="KW-1133">Transmembrane helix</keyword>
<protein>
    <recommendedName>
        <fullName evidence="2">YscD cytoplasmic domain-containing protein</fullName>
    </recommendedName>
</protein>
<dbReference type="Proteomes" id="UP000270530">
    <property type="component" value="Chromosome"/>
</dbReference>
<dbReference type="OrthoDB" id="5801518at2"/>
<proteinExistence type="predicted"/>
<dbReference type="EMBL" id="AP018560">
    <property type="protein sequence ID" value="BBD79118.1"/>
    <property type="molecule type" value="Genomic_DNA"/>
</dbReference>
<dbReference type="Pfam" id="PF16697">
    <property type="entry name" value="Yop-YscD_cpl"/>
    <property type="match status" value="1"/>
</dbReference>
<organism evidence="3 4">
    <name type="scientific">Aerosticca soli</name>
    <dbReference type="NCBI Taxonomy" id="2010829"/>
    <lineage>
        <taxon>Bacteria</taxon>
        <taxon>Pseudomonadati</taxon>
        <taxon>Pseudomonadota</taxon>
        <taxon>Gammaproteobacteria</taxon>
        <taxon>Lysobacterales</taxon>
        <taxon>Rhodanobacteraceae</taxon>
        <taxon>Aerosticca</taxon>
    </lineage>
</organism>
<evidence type="ECO:0000256" key="1">
    <source>
        <dbReference type="SAM" id="Phobius"/>
    </source>
</evidence>
<evidence type="ECO:0000313" key="3">
    <source>
        <dbReference type="EMBL" id="BBD79118.1"/>
    </source>
</evidence>
<keyword evidence="1" id="KW-0472">Membrane</keyword>
<dbReference type="KEGG" id="rbd:ALSL_0447"/>
<keyword evidence="4" id="KW-1185">Reference proteome</keyword>
<dbReference type="RefSeq" id="WP_126536225.1">
    <property type="nucleotide sequence ID" value="NZ_AP018560.1"/>
</dbReference>
<sequence length="259" mass="28124">MRIAFPHSDREDFAWTQPQVCIGTAADNDLVIAAAQVAPRHLCLRRDRRGLVLEVQRGAGRVYVNARPVRERALLRAGDIISVGECRLLLRTASPVAERVPEKLPAEARDTIAVRALAGPLYGRVLAVRERLALGPHGRLPLELPQGGAATLVFVWRDGAVWLEAEGLPAAHPLRVNGWPVDPPLPLEAGDQIGLAMHRLVLDVPWPREAAEPAAAPARLPLPEDEAGPRGEVWWLIVTAAVLALGIALMLFLRFGSAH</sequence>
<dbReference type="CDD" id="cd00060">
    <property type="entry name" value="FHA"/>
    <property type="match status" value="2"/>
</dbReference>
<reference evidence="4" key="2">
    <citation type="submission" date="2018-06" db="EMBL/GenBank/DDBJ databases">
        <title>Genome sequence of Rhodanobacteraceae bacterium strain Dysh456.</title>
        <authorList>
            <person name="Fukui M."/>
        </authorList>
    </citation>
    <scope>NUCLEOTIDE SEQUENCE [LARGE SCALE GENOMIC DNA]</scope>
    <source>
        <strain evidence="4">Dysh456</strain>
    </source>
</reference>
<feature type="domain" description="YscD cytoplasmic" evidence="2">
    <location>
        <begin position="16"/>
        <end position="92"/>
    </location>
</feature>
<feature type="transmembrane region" description="Helical" evidence="1">
    <location>
        <begin position="233"/>
        <end position="253"/>
    </location>
</feature>
<dbReference type="InterPro" id="IPR008984">
    <property type="entry name" value="SMAD_FHA_dom_sf"/>
</dbReference>
<evidence type="ECO:0000259" key="2">
    <source>
        <dbReference type="Pfam" id="PF16697"/>
    </source>
</evidence>